<reference evidence="2" key="1">
    <citation type="journal article" date="2020" name="Nature">
        <title>Giant virus diversity and host interactions through global metagenomics.</title>
        <authorList>
            <person name="Schulz F."/>
            <person name="Roux S."/>
            <person name="Paez-Espino D."/>
            <person name="Jungbluth S."/>
            <person name="Walsh D.A."/>
            <person name="Denef V.J."/>
            <person name="McMahon K.D."/>
            <person name="Konstantinidis K.T."/>
            <person name="Eloe-Fadrosh E.A."/>
            <person name="Kyrpides N.C."/>
            <person name="Woyke T."/>
        </authorList>
    </citation>
    <scope>NUCLEOTIDE SEQUENCE</scope>
    <source>
        <strain evidence="2">GVMAG-M-3300021962-46</strain>
    </source>
</reference>
<dbReference type="Pfam" id="PF04488">
    <property type="entry name" value="Gly_transf_sug"/>
    <property type="match status" value="1"/>
</dbReference>
<sequence length="284" mass="33416">MSSIIDKDIDYTCLMDDTTDPFLINLGYPGLPIQCIKDESYHNIVPIGKRLHFIWVGRLIPDKYKQTVIQSKKINETYEVLLWVDDTSMSNKIQLELEQNGIIVKNIYRDELRMETTELKEEMLHLLNKNSNGGYQADIIRLYVVYMYGGIYSDIDSIWLKPLDDAFIYEFVTYRIDKQCSNFTNSFFGFAKGSYILKNLLNNLKHTIGFFERFNNRALFVKYIPGITGPSYLTWLIKIIKPEYLNYIHQAYCVIGGPHEELYSNYSKENKSYCYQTFDRNWCS</sequence>
<organism evidence="2">
    <name type="scientific">viral metagenome</name>
    <dbReference type="NCBI Taxonomy" id="1070528"/>
    <lineage>
        <taxon>unclassified sequences</taxon>
        <taxon>metagenomes</taxon>
        <taxon>organismal metagenomes</taxon>
    </lineage>
</organism>
<dbReference type="SUPFAM" id="SSF53448">
    <property type="entry name" value="Nucleotide-diphospho-sugar transferases"/>
    <property type="match status" value="1"/>
</dbReference>
<evidence type="ECO:0000256" key="1">
    <source>
        <dbReference type="ARBA" id="ARBA00022679"/>
    </source>
</evidence>
<dbReference type="PANTHER" id="PTHR32385">
    <property type="entry name" value="MANNOSYL PHOSPHORYLINOSITOL CERAMIDE SYNTHASE"/>
    <property type="match status" value="1"/>
</dbReference>
<accession>A0A6C0CSK2</accession>
<dbReference type="GO" id="GO:0051999">
    <property type="term" value="P:mannosyl-inositol phosphorylceramide biosynthetic process"/>
    <property type="evidence" value="ECO:0007669"/>
    <property type="project" value="TreeGrafter"/>
</dbReference>
<evidence type="ECO:0008006" key="3">
    <source>
        <dbReference type="Google" id="ProtNLM"/>
    </source>
</evidence>
<keyword evidence="1" id="KW-0808">Transferase</keyword>
<protein>
    <recommendedName>
        <fullName evidence="3">Alpha 1,4-glycosyltransferase domain-containing protein</fullName>
    </recommendedName>
</protein>
<evidence type="ECO:0000313" key="2">
    <source>
        <dbReference type="EMBL" id="QHT07122.1"/>
    </source>
</evidence>
<dbReference type="InterPro" id="IPR029044">
    <property type="entry name" value="Nucleotide-diphossugar_trans"/>
</dbReference>
<name>A0A6C0CSK2_9ZZZZ</name>
<dbReference type="PANTHER" id="PTHR32385:SF15">
    <property type="entry name" value="INOSITOL PHOSPHOCERAMIDE MANNOSYLTRANSFERASE 1"/>
    <property type="match status" value="1"/>
</dbReference>
<dbReference type="GO" id="GO:0000030">
    <property type="term" value="F:mannosyltransferase activity"/>
    <property type="evidence" value="ECO:0007669"/>
    <property type="project" value="TreeGrafter"/>
</dbReference>
<dbReference type="InterPro" id="IPR051706">
    <property type="entry name" value="Glycosyltransferase_domain"/>
</dbReference>
<dbReference type="GO" id="GO:0016020">
    <property type="term" value="C:membrane"/>
    <property type="evidence" value="ECO:0007669"/>
    <property type="project" value="GOC"/>
</dbReference>
<dbReference type="InterPro" id="IPR007577">
    <property type="entry name" value="GlycoTrfase_DXD_sugar-bd_CS"/>
</dbReference>
<dbReference type="AlphaFoldDB" id="A0A6C0CSK2"/>
<dbReference type="Gene3D" id="3.90.550.20">
    <property type="match status" value="1"/>
</dbReference>
<dbReference type="EMBL" id="MN739479">
    <property type="protein sequence ID" value="QHT07122.1"/>
    <property type="molecule type" value="Genomic_DNA"/>
</dbReference>
<proteinExistence type="predicted"/>